<dbReference type="AlphaFoldDB" id="Q12QE8"/>
<sequence length="181" mass="20162">MLSAVKHQLAQTILNQAPKLSRHSLALVPQKYKHEAIRKVLELGLKHSLQQGELDFLTDKWVNIEVLDIGLSFELSIKLELIPGQDVDTRVLQLRSPRQADVSFSANVPELLLIASGKEDPDSLFFQRKLLIEGDTELGLEVKNLLLAIELDALPKVIRVSIEKCSQGLEMLQSHSQVAAS</sequence>
<dbReference type="eggNOG" id="COG3154">
    <property type="taxonomic scope" value="Bacteria"/>
</dbReference>
<dbReference type="InterPro" id="IPR036527">
    <property type="entry name" value="SCP2_sterol-bd_dom_sf"/>
</dbReference>
<dbReference type="KEGG" id="sdn:Sden_1040"/>
<dbReference type="PIRSF" id="PIRSF025550">
    <property type="entry name" value="UCP025550_lpd_carrier"/>
    <property type="match status" value="1"/>
</dbReference>
<dbReference type="GO" id="GO:0006744">
    <property type="term" value="P:ubiquinone biosynthetic process"/>
    <property type="evidence" value="ECO:0007669"/>
    <property type="project" value="UniProtKB-UniRule"/>
</dbReference>
<proteinExistence type="inferred from homology"/>
<dbReference type="UniPathway" id="UPA00232"/>
<protein>
    <recommendedName>
        <fullName evidence="1">Ubiquinone biosynthesis accessory factor UbiT</fullName>
    </recommendedName>
</protein>
<dbReference type="Gene3D" id="3.30.1050.10">
    <property type="entry name" value="SCP2 sterol-binding domain"/>
    <property type="match status" value="1"/>
</dbReference>
<evidence type="ECO:0000313" key="4">
    <source>
        <dbReference type="Proteomes" id="UP000001982"/>
    </source>
</evidence>
<dbReference type="HOGENOM" id="CLU_111894_1_0_6"/>
<dbReference type="RefSeq" id="WP_011495492.1">
    <property type="nucleotide sequence ID" value="NC_007954.1"/>
</dbReference>
<organism evidence="3 4">
    <name type="scientific">Shewanella denitrificans (strain OS217 / ATCC BAA-1090 / DSM 15013)</name>
    <dbReference type="NCBI Taxonomy" id="318161"/>
    <lineage>
        <taxon>Bacteria</taxon>
        <taxon>Pseudomonadati</taxon>
        <taxon>Pseudomonadota</taxon>
        <taxon>Gammaproteobacteria</taxon>
        <taxon>Alteromonadales</taxon>
        <taxon>Shewanellaceae</taxon>
        <taxon>Shewanella</taxon>
    </lineage>
</organism>
<name>Q12QE8_SHEDO</name>
<evidence type="ECO:0000313" key="3">
    <source>
        <dbReference type="EMBL" id="ABE54328.1"/>
    </source>
</evidence>
<evidence type="ECO:0000259" key="2">
    <source>
        <dbReference type="Pfam" id="PF02036"/>
    </source>
</evidence>
<dbReference type="OrthoDB" id="5292463at2"/>
<keyword evidence="4" id="KW-1185">Reference proteome</keyword>
<dbReference type="Pfam" id="PF02036">
    <property type="entry name" value="SCP2"/>
    <property type="match status" value="1"/>
</dbReference>
<gene>
    <name evidence="1" type="primary">ubiT</name>
    <name evidence="3" type="ordered locus">Sden_1040</name>
</gene>
<feature type="domain" description="SCP2" evidence="2">
    <location>
        <begin position="47"/>
        <end position="146"/>
    </location>
</feature>
<dbReference type="STRING" id="318161.Sden_1040"/>
<dbReference type="HAMAP" id="MF_02231">
    <property type="entry name" value="UbiT"/>
    <property type="match status" value="1"/>
</dbReference>
<evidence type="ECO:0000256" key="1">
    <source>
        <dbReference type="HAMAP-Rule" id="MF_02231"/>
    </source>
</evidence>
<dbReference type="SUPFAM" id="SSF55718">
    <property type="entry name" value="SCP-like"/>
    <property type="match status" value="1"/>
</dbReference>
<reference evidence="3 4" key="1">
    <citation type="submission" date="2006-03" db="EMBL/GenBank/DDBJ databases">
        <title>Complete sequence of Shewanella denitrificans OS217.</title>
        <authorList>
            <consortium name="US DOE Joint Genome Institute"/>
            <person name="Copeland A."/>
            <person name="Lucas S."/>
            <person name="Lapidus A."/>
            <person name="Barry K."/>
            <person name="Detter J.C."/>
            <person name="Glavina del Rio T."/>
            <person name="Hammon N."/>
            <person name="Israni S."/>
            <person name="Dalin E."/>
            <person name="Tice H."/>
            <person name="Pitluck S."/>
            <person name="Brettin T."/>
            <person name="Bruce D."/>
            <person name="Han C."/>
            <person name="Tapia R."/>
            <person name="Gilna P."/>
            <person name="Kiss H."/>
            <person name="Schmutz J."/>
            <person name="Larimer F."/>
            <person name="Land M."/>
            <person name="Hauser L."/>
            <person name="Kyrpides N."/>
            <person name="Lykidis A."/>
            <person name="Richardson P."/>
        </authorList>
    </citation>
    <scope>NUCLEOTIDE SEQUENCE [LARGE SCALE GENOMIC DNA]</scope>
    <source>
        <strain evidence="4">OS217 / ATCC BAA-1090 / DSM 15013</strain>
    </source>
</reference>
<accession>Q12QE8</accession>
<dbReference type="InterPro" id="IPR016830">
    <property type="entry name" value="UbiT"/>
</dbReference>
<comment type="pathway">
    <text evidence="1">Cofactor biosynthesis; ubiquinone biosynthesis.</text>
</comment>
<dbReference type="Proteomes" id="UP000001982">
    <property type="component" value="Chromosome"/>
</dbReference>
<dbReference type="EMBL" id="CP000302">
    <property type="protein sequence ID" value="ABE54328.1"/>
    <property type="molecule type" value="Genomic_DNA"/>
</dbReference>
<comment type="similarity">
    <text evidence="1">Belongs to the UbiT family.</text>
</comment>
<dbReference type="InterPro" id="IPR003033">
    <property type="entry name" value="SCP2_sterol-bd_dom"/>
</dbReference>
<comment type="function">
    <text evidence="1">Required for O(2)-independent ubiquinone (coenzyme Q) biosynthesis. Likely functions as an accessory factor.</text>
</comment>
<keyword evidence="1" id="KW-0831">Ubiquinone biosynthesis</keyword>